<evidence type="ECO:0000313" key="1">
    <source>
        <dbReference type="EMBL" id="GAA5811243.1"/>
    </source>
</evidence>
<organism evidence="1 2">
    <name type="scientific">Mucor flavus</name>
    <dbReference type="NCBI Taxonomy" id="439312"/>
    <lineage>
        <taxon>Eukaryota</taxon>
        <taxon>Fungi</taxon>
        <taxon>Fungi incertae sedis</taxon>
        <taxon>Mucoromycota</taxon>
        <taxon>Mucoromycotina</taxon>
        <taxon>Mucoromycetes</taxon>
        <taxon>Mucorales</taxon>
        <taxon>Mucorineae</taxon>
        <taxon>Mucoraceae</taxon>
        <taxon>Mucor</taxon>
    </lineage>
</organism>
<comment type="caution">
    <text evidence="1">The sequence shown here is derived from an EMBL/GenBank/DDBJ whole genome shotgun (WGS) entry which is preliminary data.</text>
</comment>
<proteinExistence type="predicted"/>
<dbReference type="Proteomes" id="UP001473302">
    <property type="component" value="Unassembled WGS sequence"/>
</dbReference>
<keyword evidence="2" id="KW-1185">Reference proteome</keyword>
<protein>
    <submittedName>
        <fullName evidence="1">Uncharacterized protein</fullName>
    </submittedName>
</protein>
<accession>A0ABP9YWK7</accession>
<reference evidence="1 2" key="1">
    <citation type="submission" date="2024-04" db="EMBL/GenBank/DDBJ databases">
        <title>genome sequences of Mucor flavus KT1a and Helicostylum pulchrum KT1b strains isolated from the surface of a dry-aged beef.</title>
        <authorList>
            <person name="Toyotome T."/>
            <person name="Hosono M."/>
            <person name="Torimaru M."/>
            <person name="Fukuda K."/>
            <person name="Mikami N."/>
        </authorList>
    </citation>
    <scope>NUCLEOTIDE SEQUENCE [LARGE SCALE GENOMIC DNA]</scope>
    <source>
        <strain evidence="1 2">KT1a</strain>
    </source>
</reference>
<name>A0ABP9YWK7_9FUNG</name>
<sequence>MTKSLLLVQPLKFDDINMSFKEEEKEQEELASIDHVIDDSELLAILGFPSAAENGLLDWDDMPELSEGEEDDHKRKYADDDDDIFSQFDFEEVNLLYPTPTKKQKLDDTTTAIQLVDNATTATGVTSH</sequence>
<dbReference type="EMBL" id="BAABUK010000009">
    <property type="protein sequence ID" value="GAA5811243.1"/>
    <property type="molecule type" value="Genomic_DNA"/>
</dbReference>
<evidence type="ECO:0000313" key="2">
    <source>
        <dbReference type="Proteomes" id="UP001473302"/>
    </source>
</evidence>
<gene>
    <name evidence="1" type="ORF">MFLAVUS_004675</name>
</gene>